<organism evidence="2 3">
    <name type="scientific">Candidatus Cyrtobacter comes</name>
    <dbReference type="NCBI Taxonomy" id="675776"/>
    <lineage>
        <taxon>Bacteria</taxon>
        <taxon>Pseudomonadati</taxon>
        <taxon>Pseudomonadota</taxon>
        <taxon>Alphaproteobacteria</taxon>
        <taxon>Rickettsiales</taxon>
        <taxon>Candidatus Midichloriaceae</taxon>
        <taxon>Candidatus Cyrtobacter</taxon>
    </lineage>
</organism>
<protein>
    <submittedName>
        <fullName evidence="2">TfoX/Sxy family protein</fullName>
    </submittedName>
</protein>
<evidence type="ECO:0000313" key="2">
    <source>
        <dbReference type="EMBL" id="MDZ5761814.1"/>
    </source>
</evidence>
<name>A0ABU5L7M9_9RICK</name>
<dbReference type="RefSeq" id="WP_322497324.1">
    <property type="nucleotide sequence ID" value="NZ_JARGYT010000005.1"/>
</dbReference>
<dbReference type="PANTHER" id="PTHR36121:SF1">
    <property type="entry name" value="PROTEIN SXY"/>
    <property type="match status" value="1"/>
</dbReference>
<accession>A0ABU5L7M9</accession>
<dbReference type="Proteomes" id="UP001293791">
    <property type="component" value="Unassembled WGS sequence"/>
</dbReference>
<proteinExistence type="predicted"/>
<evidence type="ECO:0000259" key="1">
    <source>
        <dbReference type="Pfam" id="PF04993"/>
    </source>
</evidence>
<dbReference type="PANTHER" id="PTHR36121">
    <property type="entry name" value="PROTEIN SXY"/>
    <property type="match status" value="1"/>
</dbReference>
<dbReference type="SUPFAM" id="SSF159894">
    <property type="entry name" value="YgaC/TfoX-N like"/>
    <property type="match status" value="1"/>
</dbReference>
<reference evidence="2 3" key="1">
    <citation type="submission" date="2023-02" db="EMBL/GenBank/DDBJ databases">
        <title>Host association and intracellularity evolved multiple times independently in the Rickettsiales.</title>
        <authorList>
            <person name="Castelli M."/>
            <person name="Nardi T."/>
            <person name="Gammuto L."/>
            <person name="Bellinzona G."/>
            <person name="Sabaneyeva E."/>
            <person name="Potekhin A."/>
            <person name="Serra V."/>
            <person name="Petroni G."/>
            <person name="Sassera D."/>
        </authorList>
    </citation>
    <scope>NUCLEOTIDE SEQUENCE [LARGE SCALE GENOMIC DNA]</scope>
    <source>
        <strain evidence="2 3">BOD18</strain>
    </source>
</reference>
<keyword evidence="3" id="KW-1185">Reference proteome</keyword>
<comment type="caution">
    <text evidence="2">The sequence shown here is derived from an EMBL/GenBank/DDBJ whole genome shotgun (WGS) entry which is preliminary data.</text>
</comment>
<dbReference type="Gene3D" id="3.30.1460.30">
    <property type="entry name" value="YgaC/TfoX-N like chaperone"/>
    <property type="match status" value="1"/>
</dbReference>
<dbReference type="InterPro" id="IPR047525">
    <property type="entry name" value="TfoX-like"/>
</dbReference>
<dbReference type="Pfam" id="PF04993">
    <property type="entry name" value="TfoX_N"/>
    <property type="match status" value="1"/>
</dbReference>
<gene>
    <name evidence="2" type="ORF">Cyrtocomes_00172</name>
</gene>
<sequence>MSQNGFIDYVIDILSPLYQVKARKLFGGYGLYINNKIFAITVKQELYFKYKHTISKFFPELNLEPLSYEKNGKTIQMSYWKVPAEILEDQESLGQLLKVLLEN</sequence>
<feature type="domain" description="TfoX N-terminal" evidence="1">
    <location>
        <begin position="12"/>
        <end position="98"/>
    </location>
</feature>
<evidence type="ECO:0000313" key="3">
    <source>
        <dbReference type="Proteomes" id="UP001293791"/>
    </source>
</evidence>
<dbReference type="EMBL" id="JARGYT010000005">
    <property type="protein sequence ID" value="MDZ5761814.1"/>
    <property type="molecule type" value="Genomic_DNA"/>
</dbReference>
<dbReference type="InterPro" id="IPR007076">
    <property type="entry name" value="TfoX_N"/>
</dbReference>